<organism evidence="1 2">
    <name type="scientific">Grifola frondosa</name>
    <name type="common">Maitake</name>
    <name type="synonym">Polyporus frondosus</name>
    <dbReference type="NCBI Taxonomy" id="5627"/>
    <lineage>
        <taxon>Eukaryota</taxon>
        <taxon>Fungi</taxon>
        <taxon>Dikarya</taxon>
        <taxon>Basidiomycota</taxon>
        <taxon>Agaricomycotina</taxon>
        <taxon>Agaricomycetes</taxon>
        <taxon>Polyporales</taxon>
        <taxon>Grifolaceae</taxon>
        <taxon>Grifola</taxon>
    </lineage>
</organism>
<dbReference type="EMBL" id="LUGG01000015">
    <property type="protein sequence ID" value="OBZ69905.1"/>
    <property type="molecule type" value="Genomic_DNA"/>
</dbReference>
<sequence length="112" mass="12443">MKFDCSFVVPLFRPLTRPVHPVWHNTGSTNSASSNSPAHLAIGGVNPAAIYSPPLHASRIMRHTEFRTESVSGLYDRAEGGEGFGSTFIADSSHAREDGEYVTKRFFRLWTF</sequence>
<reference evidence="1 2" key="1">
    <citation type="submission" date="2016-03" db="EMBL/GenBank/DDBJ databases">
        <title>Whole genome sequencing of Grifola frondosa 9006-11.</title>
        <authorList>
            <person name="Min B."/>
            <person name="Park H."/>
            <person name="Kim J.-G."/>
            <person name="Cho H."/>
            <person name="Oh Y.-L."/>
            <person name="Kong W.-S."/>
            <person name="Choi I.-G."/>
        </authorList>
    </citation>
    <scope>NUCLEOTIDE SEQUENCE [LARGE SCALE GENOMIC DNA]</scope>
    <source>
        <strain evidence="1 2">9006-11</strain>
    </source>
</reference>
<evidence type="ECO:0000313" key="1">
    <source>
        <dbReference type="EMBL" id="OBZ69905.1"/>
    </source>
</evidence>
<evidence type="ECO:0000313" key="2">
    <source>
        <dbReference type="Proteomes" id="UP000092993"/>
    </source>
</evidence>
<dbReference type="AlphaFoldDB" id="A0A1C7LYX1"/>
<keyword evidence="2" id="KW-1185">Reference proteome</keyword>
<protein>
    <submittedName>
        <fullName evidence="1">Uncharacterized protein</fullName>
    </submittedName>
</protein>
<gene>
    <name evidence="1" type="ORF">A0H81_10373</name>
</gene>
<dbReference type="Proteomes" id="UP000092993">
    <property type="component" value="Unassembled WGS sequence"/>
</dbReference>
<proteinExistence type="predicted"/>
<accession>A0A1C7LYX1</accession>
<name>A0A1C7LYX1_GRIFR</name>
<comment type="caution">
    <text evidence="1">The sequence shown here is derived from an EMBL/GenBank/DDBJ whole genome shotgun (WGS) entry which is preliminary data.</text>
</comment>